<proteinExistence type="inferred from homology"/>
<reference evidence="2 3" key="2">
    <citation type="submission" date="2020-04" db="EMBL/GenBank/DDBJ databases">
        <authorList>
            <person name="Fomenkov A."/>
            <person name="Anton B.P."/>
            <person name="Roberts R.J."/>
        </authorList>
    </citation>
    <scope>NUCLEOTIDE SEQUENCE [LARGE SCALE GENOMIC DNA]</scope>
    <source>
        <strain evidence="2 3">S2</strain>
    </source>
</reference>
<dbReference type="Proteomes" id="UP000501868">
    <property type="component" value="Chromosome"/>
</dbReference>
<dbReference type="SUPFAM" id="SSF53067">
    <property type="entry name" value="Actin-like ATPase domain"/>
    <property type="match status" value="1"/>
</dbReference>
<evidence type="ECO:0000313" key="3">
    <source>
        <dbReference type="Proteomes" id="UP000501868"/>
    </source>
</evidence>
<reference evidence="2 3" key="1">
    <citation type="submission" date="2020-04" db="EMBL/GenBank/DDBJ databases">
        <title>Genome-Wide Identification of 5-Methylcytosine Sites in Bacterial Genomes By High-Throughput Sequencing of MspJI Restriction Fragments.</title>
        <authorList>
            <person name="Wu V."/>
        </authorList>
    </citation>
    <scope>NUCLEOTIDE SEQUENCE [LARGE SCALE GENOMIC DNA]</scope>
    <source>
        <strain evidence="2 3">S2</strain>
    </source>
</reference>
<dbReference type="InterPro" id="IPR000600">
    <property type="entry name" value="ROK"/>
</dbReference>
<organism evidence="2 3">
    <name type="scientific">Priestia megaterium</name>
    <name type="common">Bacillus megaterium</name>
    <dbReference type="NCBI Taxonomy" id="1404"/>
    <lineage>
        <taxon>Bacteria</taxon>
        <taxon>Bacillati</taxon>
        <taxon>Bacillota</taxon>
        <taxon>Bacilli</taxon>
        <taxon>Bacillales</taxon>
        <taxon>Bacillaceae</taxon>
        <taxon>Priestia</taxon>
    </lineage>
</organism>
<evidence type="ECO:0000256" key="1">
    <source>
        <dbReference type="ARBA" id="ARBA00006479"/>
    </source>
</evidence>
<dbReference type="Pfam" id="PF00480">
    <property type="entry name" value="ROK"/>
    <property type="match status" value="1"/>
</dbReference>
<dbReference type="AlphaFoldDB" id="A0A6H1P1Z7"/>
<evidence type="ECO:0000313" key="2">
    <source>
        <dbReference type="EMBL" id="QIZ07566.1"/>
    </source>
</evidence>
<protein>
    <submittedName>
        <fullName evidence="2">ROK family protein</fullName>
    </submittedName>
</protein>
<comment type="similarity">
    <text evidence="1">Belongs to the ROK (NagC/XylR) family.</text>
</comment>
<dbReference type="EMBL" id="CP051128">
    <property type="protein sequence ID" value="QIZ07566.1"/>
    <property type="molecule type" value="Genomic_DNA"/>
</dbReference>
<sequence>MINGELVKGYQGYAGEMGHKISNPDGELCNCGNSGCWQIYSSEASFLKQLSEKLKTNIDL</sequence>
<dbReference type="Gene3D" id="3.30.420.40">
    <property type="match status" value="1"/>
</dbReference>
<dbReference type="InterPro" id="IPR043129">
    <property type="entry name" value="ATPase_NBD"/>
</dbReference>
<gene>
    <name evidence="2" type="ORF">HFZ78_13175</name>
</gene>
<accession>A0A6H1P1Z7</accession>
<name>A0A6H1P1Z7_PRIMG</name>